<sequence length="80" mass="8759">MKPPSSSLDPERVAFIAAALPESTFLLLPPRVRKMKAQEKKMAVGSNQRSISNMLASGPGWNIQLRCGLEESYVNKLATT</sequence>
<accession>A0A9W9FYJ9</accession>
<name>A0A9W9FYJ9_9EURO</name>
<reference evidence="1" key="2">
    <citation type="journal article" date="2023" name="IMA Fungus">
        <title>Comparative genomic study of the Penicillium genus elucidates a diverse pangenome and 15 lateral gene transfer events.</title>
        <authorList>
            <person name="Petersen C."/>
            <person name="Sorensen T."/>
            <person name="Nielsen M.R."/>
            <person name="Sondergaard T.E."/>
            <person name="Sorensen J.L."/>
            <person name="Fitzpatrick D.A."/>
            <person name="Frisvad J.C."/>
            <person name="Nielsen K.L."/>
        </authorList>
    </citation>
    <scope>NUCLEOTIDE SEQUENCE</scope>
    <source>
        <strain evidence="1">IBT 30069</strain>
    </source>
</reference>
<dbReference type="AlphaFoldDB" id="A0A9W9FYJ9"/>
<gene>
    <name evidence="1" type="ORF">N7456_005467</name>
</gene>
<proteinExistence type="predicted"/>
<dbReference type="Proteomes" id="UP001149165">
    <property type="component" value="Unassembled WGS sequence"/>
</dbReference>
<protein>
    <submittedName>
        <fullName evidence="1">Uncharacterized protein</fullName>
    </submittedName>
</protein>
<evidence type="ECO:0000313" key="1">
    <source>
        <dbReference type="EMBL" id="KAJ5108792.1"/>
    </source>
</evidence>
<reference evidence="1" key="1">
    <citation type="submission" date="2022-11" db="EMBL/GenBank/DDBJ databases">
        <authorList>
            <person name="Petersen C."/>
        </authorList>
    </citation>
    <scope>NUCLEOTIDE SEQUENCE</scope>
    <source>
        <strain evidence="1">IBT 30069</strain>
    </source>
</reference>
<keyword evidence="2" id="KW-1185">Reference proteome</keyword>
<evidence type="ECO:0000313" key="2">
    <source>
        <dbReference type="Proteomes" id="UP001149165"/>
    </source>
</evidence>
<dbReference type="EMBL" id="JAPQKH010000003">
    <property type="protein sequence ID" value="KAJ5108792.1"/>
    <property type="molecule type" value="Genomic_DNA"/>
</dbReference>
<organism evidence="1 2">
    <name type="scientific">Penicillium angulare</name>
    <dbReference type="NCBI Taxonomy" id="116970"/>
    <lineage>
        <taxon>Eukaryota</taxon>
        <taxon>Fungi</taxon>
        <taxon>Dikarya</taxon>
        <taxon>Ascomycota</taxon>
        <taxon>Pezizomycotina</taxon>
        <taxon>Eurotiomycetes</taxon>
        <taxon>Eurotiomycetidae</taxon>
        <taxon>Eurotiales</taxon>
        <taxon>Aspergillaceae</taxon>
        <taxon>Penicillium</taxon>
    </lineage>
</organism>
<comment type="caution">
    <text evidence="1">The sequence shown here is derived from an EMBL/GenBank/DDBJ whole genome shotgun (WGS) entry which is preliminary data.</text>
</comment>